<dbReference type="CDD" id="cd00090">
    <property type="entry name" value="HTH_ARSR"/>
    <property type="match status" value="1"/>
</dbReference>
<dbReference type="InterPro" id="IPR036388">
    <property type="entry name" value="WH-like_DNA-bd_sf"/>
</dbReference>
<dbReference type="Proteomes" id="UP000198976">
    <property type="component" value="Chromosome I"/>
</dbReference>
<accession>A0ABY0V7U6</accession>
<evidence type="ECO:0000313" key="2">
    <source>
        <dbReference type="EMBL" id="SDT96135.1"/>
    </source>
</evidence>
<dbReference type="Gene3D" id="1.10.10.10">
    <property type="entry name" value="Winged helix-like DNA-binding domain superfamily/Winged helix DNA-binding domain"/>
    <property type="match status" value="1"/>
</dbReference>
<dbReference type="SUPFAM" id="SSF46785">
    <property type="entry name" value="Winged helix' DNA-binding domain"/>
    <property type="match status" value="1"/>
</dbReference>
<dbReference type="InterPro" id="IPR013196">
    <property type="entry name" value="HTH_11"/>
</dbReference>
<reference evidence="2 3" key="1">
    <citation type="submission" date="2016-10" db="EMBL/GenBank/DDBJ databases">
        <authorList>
            <person name="Varghese N."/>
            <person name="Submissions S."/>
        </authorList>
    </citation>
    <scope>NUCLEOTIDE SEQUENCE [LARGE SCALE GENOMIC DNA]</scope>
    <source>
        <strain evidence="2 3">DSM 9169</strain>
    </source>
</reference>
<dbReference type="EMBL" id="LT629792">
    <property type="protein sequence ID" value="SDT96135.1"/>
    <property type="molecule type" value="Genomic_DNA"/>
</dbReference>
<dbReference type="RefSeq" id="WP_070727355.1">
    <property type="nucleotide sequence ID" value="NZ_LT629792.1"/>
</dbReference>
<evidence type="ECO:0000259" key="1">
    <source>
        <dbReference type="Pfam" id="PF08279"/>
    </source>
</evidence>
<dbReference type="InterPro" id="IPR011991">
    <property type="entry name" value="ArsR-like_HTH"/>
</dbReference>
<proteinExistence type="predicted"/>
<evidence type="ECO:0000313" key="3">
    <source>
        <dbReference type="Proteomes" id="UP000198976"/>
    </source>
</evidence>
<dbReference type="InterPro" id="IPR036390">
    <property type="entry name" value="WH_DNA-bd_sf"/>
</dbReference>
<organism evidence="2 3">
    <name type="scientific">Schaalia radingae</name>
    <dbReference type="NCBI Taxonomy" id="131110"/>
    <lineage>
        <taxon>Bacteria</taxon>
        <taxon>Bacillati</taxon>
        <taxon>Actinomycetota</taxon>
        <taxon>Actinomycetes</taxon>
        <taxon>Actinomycetales</taxon>
        <taxon>Actinomycetaceae</taxon>
        <taxon>Schaalia</taxon>
    </lineage>
</organism>
<dbReference type="Pfam" id="PF08279">
    <property type="entry name" value="HTH_11"/>
    <property type="match status" value="1"/>
</dbReference>
<gene>
    <name evidence="2" type="ORF">SAMN04489714_1249</name>
</gene>
<protein>
    <submittedName>
        <fullName evidence="2">Predicted transcriptional regulator, ArsR family</fullName>
    </submittedName>
</protein>
<sequence length="231" mass="25027">MGEPTEIGTREQVLDLIVEKGPVTATVIAKILDLTTAAVRRHITILQDAGEIVQYQDYSTEKRGRGRPARHYVATERAHDRLPEGYSELAVKALGYLGQVGGGPAIDSFAAARSREIERRYAPIVREAGNDPKVRAQALADALTQDGYAATVRDIGDGTFAIQLCQGHCPIQQVADDFPQLCEAETQAFARLLDVHVQRLATLAGGEHVCTTHIPVGAPTIRRSALAALRR</sequence>
<name>A0ABY0V7U6_9ACTO</name>
<keyword evidence="3" id="KW-1185">Reference proteome</keyword>
<feature type="domain" description="Helix-turn-helix type 11" evidence="1">
    <location>
        <begin position="10"/>
        <end position="53"/>
    </location>
</feature>